<dbReference type="KEGG" id="nta:107770636"/>
<organism evidence="6 7">
    <name type="scientific">Nicotiana tabacum</name>
    <name type="common">Common tobacco</name>
    <dbReference type="NCBI Taxonomy" id="4097"/>
    <lineage>
        <taxon>Eukaryota</taxon>
        <taxon>Viridiplantae</taxon>
        <taxon>Streptophyta</taxon>
        <taxon>Embryophyta</taxon>
        <taxon>Tracheophyta</taxon>
        <taxon>Spermatophyta</taxon>
        <taxon>Magnoliopsida</taxon>
        <taxon>eudicotyledons</taxon>
        <taxon>Gunneridae</taxon>
        <taxon>Pentapetalae</taxon>
        <taxon>asterids</taxon>
        <taxon>lamiids</taxon>
        <taxon>Solanales</taxon>
        <taxon>Solanaceae</taxon>
        <taxon>Nicotianoideae</taxon>
        <taxon>Nicotianeae</taxon>
        <taxon>Nicotiana</taxon>
    </lineage>
</organism>
<dbReference type="InterPro" id="IPR045895">
    <property type="entry name" value="bHLH91-like"/>
</dbReference>
<dbReference type="GO" id="GO:0009555">
    <property type="term" value="P:pollen development"/>
    <property type="evidence" value="ECO:0000318"/>
    <property type="project" value="GO_Central"/>
</dbReference>
<keyword evidence="2" id="KW-0805">Transcription regulation</keyword>
<dbReference type="SMR" id="A0A1S3Y060"/>
<dbReference type="GO" id="GO:0005634">
    <property type="term" value="C:nucleus"/>
    <property type="evidence" value="ECO:0007669"/>
    <property type="project" value="UniProtKB-SubCell"/>
</dbReference>
<dbReference type="PaxDb" id="4097-A0A1S3Y060"/>
<reference evidence="7" key="2">
    <citation type="submission" date="2025-08" db="UniProtKB">
        <authorList>
            <consortium name="RefSeq"/>
        </authorList>
    </citation>
    <scope>IDENTIFICATION</scope>
    <source>
        <tissue evidence="7">Leaf</tissue>
    </source>
</reference>
<dbReference type="GeneID" id="107770636"/>
<dbReference type="RefSeq" id="XP_016445445.1">
    <property type="nucleotide sequence ID" value="XM_016589959.2"/>
</dbReference>
<dbReference type="GO" id="GO:0006355">
    <property type="term" value="P:regulation of DNA-templated transcription"/>
    <property type="evidence" value="ECO:0000318"/>
    <property type="project" value="GO_Central"/>
</dbReference>
<dbReference type="InterPro" id="IPR045896">
    <property type="entry name" value="MYC1-like_bHLH"/>
</dbReference>
<dbReference type="PROSITE" id="PS50888">
    <property type="entry name" value="BHLH"/>
    <property type="match status" value="1"/>
</dbReference>
<protein>
    <submittedName>
        <fullName evidence="7">Transcription factor bHLH91-like</fullName>
    </submittedName>
</protein>
<name>A0A1S3Y060_TOBAC</name>
<evidence type="ECO:0000313" key="7">
    <source>
        <dbReference type="RefSeq" id="XP_016445445.1"/>
    </source>
</evidence>
<dbReference type="GO" id="GO:0046983">
    <property type="term" value="F:protein dimerization activity"/>
    <property type="evidence" value="ECO:0007669"/>
    <property type="project" value="InterPro"/>
</dbReference>
<keyword evidence="4" id="KW-0539">Nucleus</keyword>
<feature type="domain" description="BHLH" evidence="5">
    <location>
        <begin position="189"/>
        <end position="238"/>
    </location>
</feature>
<dbReference type="SUPFAM" id="SSF47459">
    <property type="entry name" value="HLH, helix-loop-helix DNA-binding domain"/>
    <property type="match status" value="1"/>
</dbReference>
<dbReference type="Pfam" id="PF00010">
    <property type="entry name" value="HLH"/>
    <property type="match status" value="1"/>
</dbReference>
<evidence type="ECO:0000256" key="2">
    <source>
        <dbReference type="ARBA" id="ARBA00023015"/>
    </source>
</evidence>
<keyword evidence="3" id="KW-0804">Transcription</keyword>
<proteinExistence type="predicted"/>
<dbReference type="PANTHER" id="PTHR46834:SF1">
    <property type="entry name" value="TRANSCRIPTION FACTOR BHLH10"/>
    <property type="match status" value="1"/>
</dbReference>
<dbReference type="InterPro" id="IPR011598">
    <property type="entry name" value="bHLH_dom"/>
</dbReference>
<dbReference type="AlphaFoldDB" id="A0A1S3Y060"/>
<sequence>MELQQQVNLEMQHSYNTNNSVIANSLTQEFVHESSSHQGPSFDQSNWGDINFPQFHHQFDDHHFQAPLHTDTFPLHTSSISFTNTTHKYSDSTRDLHTADGASTSTAIYDPSLFPLNLPPNPPLLRELVHSLPHGYGLGSSNFGSLFNGMEIHVSGDLYQDAGDGKCPFENGIFEFSADTSCMTKDRDNKEIKHFATDRQKRAHLNDKYKALRSLVPNPSKNDRASIVGDAIMYINELKRTVNELKIMVDKKMCCRDRTKRQNIESGPMNSADVKLRNEVDPSSLRSSWLQRKTTNTEVDVRIVDDEVTVKLVQQKRINCLLFVSKVLDDLQLDLHHVAGGLIGDCYSFLFNSKICEGSTVYAIAIANKLIEIVDIQYTETSPCNTTSIPLQDCQRLLYK</sequence>
<evidence type="ECO:0000256" key="4">
    <source>
        <dbReference type="ARBA" id="ARBA00023242"/>
    </source>
</evidence>
<evidence type="ECO:0000256" key="1">
    <source>
        <dbReference type="ARBA" id="ARBA00004123"/>
    </source>
</evidence>
<dbReference type="OrthoDB" id="1932168at2759"/>
<dbReference type="STRING" id="4097.A0A1S3Y060"/>
<dbReference type="Gene3D" id="4.10.280.10">
    <property type="entry name" value="Helix-loop-helix DNA-binding domain"/>
    <property type="match status" value="1"/>
</dbReference>
<dbReference type="GO" id="GO:0048658">
    <property type="term" value="P:anther wall tapetum development"/>
    <property type="evidence" value="ECO:0000318"/>
    <property type="project" value="GO_Central"/>
</dbReference>
<accession>A0A1S3Y060</accession>
<evidence type="ECO:0000256" key="3">
    <source>
        <dbReference type="ARBA" id="ARBA00023163"/>
    </source>
</evidence>
<comment type="subcellular location">
    <subcellularLocation>
        <location evidence="1">Nucleus</location>
    </subcellularLocation>
</comment>
<dbReference type="CDD" id="cd18918">
    <property type="entry name" value="bHLH_AtMYC1_like"/>
    <property type="match status" value="1"/>
</dbReference>
<dbReference type="RefSeq" id="XP_016445445.1">
    <property type="nucleotide sequence ID" value="XM_016589959.1"/>
</dbReference>
<gene>
    <name evidence="7" type="primary">LOC107770636</name>
</gene>
<reference evidence="6" key="1">
    <citation type="journal article" date="2014" name="Nat. Commun.">
        <title>The tobacco genome sequence and its comparison with those of tomato and potato.</title>
        <authorList>
            <person name="Sierro N."/>
            <person name="Battey J.N."/>
            <person name="Ouadi S."/>
            <person name="Bakaher N."/>
            <person name="Bovet L."/>
            <person name="Willig A."/>
            <person name="Goepfert S."/>
            <person name="Peitsch M.C."/>
            <person name="Ivanov N.V."/>
        </authorList>
    </citation>
    <scope>NUCLEOTIDE SEQUENCE [LARGE SCALE GENOMIC DNA]</scope>
</reference>
<dbReference type="SMART" id="SM00353">
    <property type="entry name" value="HLH"/>
    <property type="match status" value="1"/>
</dbReference>
<evidence type="ECO:0000313" key="6">
    <source>
        <dbReference type="Proteomes" id="UP000790787"/>
    </source>
</evidence>
<dbReference type="PANTHER" id="PTHR46834">
    <property type="entry name" value="TRANSCRIPTION FACTOR BHLH91"/>
    <property type="match status" value="1"/>
</dbReference>
<dbReference type="Proteomes" id="UP000790787">
    <property type="component" value="Chromosome 23"/>
</dbReference>
<evidence type="ECO:0000259" key="5">
    <source>
        <dbReference type="PROSITE" id="PS50888"/>
    </source>
</evidence>
<keyword evidence="6" id="KW-1185">Reference proteome</keyword>
<dbReference type="InterPro" id="IPR036638">
    <property type="entry name" value="HLH_DNA-bd_sf"/>
</dbReference>